<comment type="caution">
    <text evidence="1">The sequence shown here is derived from an EMBL/GenBank/DDBJ whole genome shotgun (WGS) entry which is preliminary data.</text>
</comment>
<dbReference type="PANTHER" id="PTHR35810:SF1">
    <property type="entry name" value="CYTOPLASMIC PROTEIN"/>
    <property type="match status" value="1"/>
</dbReference>
<accession>A0A0G0XUG4</accession>
<dbReference type="PANTHER" id="PTHR35810">
    <property type="entry name" value="CYTOPLASMIC PROTEIN-RELATED"/>
    <property type="match status" value="1"/>
</dbReference>
<protein>
    <submittedName>
        <fullName evidence="1">Death-on-curing protein</fullName>
    </submittedName>
</protein>
<dbReference type="Pfam" id="PF13310">
    <property type="entry name" value="Virulence_RhuM"/>
    <property type="match status" value="1"/>
</dbReference>
<dbReference type="AlphaFoldDB" id="A0A0G0XUG4"/>
<reference evidence="1 2" key="1">
    <citation type="journal article" date="2015" name="Nature">
        <title>rRNA introns, odd ribosomes, and small enigmatic genomes across a large radiation of phyla.</title>
        <authorList>
            <person name="Brown C.T."/>
            <person name="Hug L.A."/>
            <person name="Thomas B.C."/>
            <person name="Sharon I."/>
            <person name="Castelle C.J."/>
            <person name="Singh A."/>
            <person name="Wilkins M.J."/>
            <person name="Williams K.H."/>
            <person name="Banfield J.F."/>
        </authorList>
    </citation>
    <scope>NUCLEOTIDE SEQUENCE [LARGE SCALE GENOMIC DNA]</scope>
</reference>
<organism evidence="1 2">
    <name type="scientific">Candidatus Falkowbacteria bacterium GW2011_GWA2_41_14</name>
    <dbReference type="NCBI Taxonomy" id="1618635"/>
    <lineage>
        <taxon>Bacteria</taxon>
        <taxon>Candidatus Falkowiibacteriota</taxon>
    </lineage>
</organism>
<evidence type="ECO:0000313" key="1">
    <source>
        <dbReference type="EMBL" id="KKR91557.1"/>
    </source>
</evidence>
<evidence type="ECO:0000313" key="2">
    <source>
        <dbReference type="Proteomes" id="UP000034190"/>
    </source>
</evidence>
<dbReference type="PATRIC" id="fig|1618635.3.peg.303"/>
<proteinExistence type="predicted"/>
<gene>
    <name evidence="1" type="ORF">UU43_C0004G0005</name>
</gene>
<dbReference type="Proteomes" id="UP000034190">
    <property type="component" value="Unassembled WGS sequence"/>
</dbReference>
<sequence>MKKKIIKNKIIVYQAKNGAIELRGDVEKETIWATLDQISRVFGRDKSVISRHLKNIYKEGELNAKATVAKNATVQTEGVRHIERVIEYYNLDAMISVGYRVNSTTATKFRQWATKTLRQQLTLLVAESDPSHKERMIRLTLQLLKK</sequence>
<name>A0A0G0XUG4_9BACT</name>
<dbReference type="EMBL" id="LCAP01000004">
    <property type="protein sequence ID" value="KKR91557.1"/>
    <property type="molecule type" value="Genomic_DNA"/>
</dbReference>
<dbReference type="InterPro" id="IPR011204">
    <property type="entry name" value="Virulence_RhuM-like"/>
</dbReference>